<feature type="compositionally biased region" description="Acidic residues" evidence="1">
    <location>
        <begin position="76"/>
        <end position="87"/>
    </location>
</feature>
<evidence type="ECO:0000313" key="3">
    <source>
        <dbReference type="EMBL" id="KAI9272906.1"/>
    </source>
</evidence>
<evidence type="ECO:0000256" key="1">
    <source>
        <dbReference type="SAM" id="MobiDB-lite"/>
    </source>
</evidence>
<feature type="region of interest" description="Disordered" evidence="1">
    <location>
        <begin position="71"/>
        <end position="126"/>
    </location>
</feature>
<evidence type="ECO:0000313" key="4">
    <source>
        <dbReference type="Proteomes" id="UP001209540"/>
    </source>
</evidence>
<reference evidence="3" key="2">
    <citation type="submission" date="2023-02" db="EMBL/GenBank/DDBJ databases">
        <authorList>
            <consortium name="DOE Joint Genome Institute"/>
            <person name="Mondo S.J."/>
            <person name="Chang Y."/>
            <person name="Wang Y."/>
            <person name="Ahrendt S."/>
            <person name="Andreopoulos W."/>
            <person name="Barry K."/>
            <person name="Beard J."/>
            <person name="Benny G.L."/>
            <person name="Blankenship S."/>
            <person name="Bonito G."/>
            <person name="Cuomo C."/>
            <person name="Desiro A."/>
            <person name="Gervers K.A."/>
            <person name="Hundley H."/>
            <person name="Kuo A."/>
            <person name="LaButti K."/>
            <person name="Lang B.F."/>
            <person name="Lipzen A."/>
            <person name="O'Donnell K."/>
            <person name="Pangilinan J."/>
            <person name="Reynolds N."/>
            <person name="Sandor L."/>
            <person name="Smith M.W."/>
            <person name="Tsang A."/>
            <person name="Grigoriev I.V."/>
            <person name="Stajich J.E."/>
            <person name="Spatafora J.W."/>
        </authorList>
    </citation>
    <scope>NUCLEOTIDE SEQUENCE</scope>
    <source>
        <strain evidence="3">RSA 2281</strain>
    </source>
</reference>
<protein>
    <submittedName>
        <fullName evidence="3">Uncharacterized protein</fullName>
    </submittedName>
</protein>
<keyword evidence="2" id="KW-0732">Signal</keyword>
<reference evidence="3" key="1">
    <citation type="journal article" date="2022" name="IScience">
        <title>Evolution of zygomycete secretomes and the origins of terrestrial fungal ecologies.</title>
        <authorList>
            <person name="Chang Y."/>
            <person name="Wang Y."/>
            <person name="Mondo S."/>
            <person name="Ahrendt S."/>
            <person name="Andreopoulos W."/>
            <person name="Barry K."/>
            <person name="Beard J."/>
            <person name="Benny G.L."/>
            <person name="Blankenship S."/>
            <person name="Bonito G."/>
            <person name="Cuomo C."/>
            <person name="Desiro A."/>
            <person name="Gervers K.A."/>
            <person name="Hundley H."/>
            <person name="Kuo A."/>
            <person name="LaButti K."/>
            <person name="Lang B.F."/>
            <person name="Lipzen A."/>
            <person name="O'Donnell K."/>
            <person name="Pangilinan J."/>
            <person name="Reynolds N."/>
            <person name="Sandor L."/>
            <person name="Smith M.E."/>
            <person name="Tsang A."/>
            <person name="Grigoriev I.V."/>
            <person name="Stajich J.E."/>
            <person name="Spatafora J.W."/>
        </authorList>
    </citation>
    <scope>NUCLEOTIDE SEQUENCE</scope>
    <source>
        <strain evidence="3">RSA 2281</strain>
    </source>
</reference>
<comment type="caution">
    <text evidence="3">The sequence shown here is derived from an EMBL/GenBank/DDBJ whole genome shotgun (WGS) entry which is preliminary data.</text>
</comment>
<feature type="compositionally biased region" description="Basic and acidic residues" evidence="1">
    <location>
        <begin position="88"/>
        <end position="99"/>
    </location>
</feature>
<accession>A0AAD5KJN0</accession>
<feature type="compositionally biased region" description="Basic and acidic residues" evidence="1">
    <location>
        <begin position="113"/>
        <end position="126"/>
    </location>
</feature>
<organism evidence="3 4">
    <name type="scientific">Phascolomyces articulosus</name>
    <dbReference type="NCBI Taxonomy" id="60185"/>
    <lineage>
        <taxon>Eukaryota</taxon>
        <taxon>Fungi</taxon>
        <taxon>Fungi incertae sedis</taxon>
        <taxon>Mucoromycota</taxon>
        <taxon>Mucoromycotina</taxon>
        <taxon>Mucoromycetes</taxon>
        <taxon>Mucorales</taxon>
        <taxon>Lichtheimiaceae</taxon>
        <taxon>Phascolomyces</taxon>
    </lineage>
</organism>
<feature type="compositionally biased region" description="Acidic residues" evidence="1">
    <location>
        <begin position="100"/>
        <end position="112"/>
    </location>
</feature>
<dbReference type="AlphaFoldDB" id="A0AAD5KJN0"/>
<name>A0AAD5KJN0_9FUNG</name>
<proteinExistence type="predicted"/>
<gene>
    <name evidence="3" type="ORF">BDA99DRAFT_499520</name>
</gene>
<dbReference type="EMBL" id="JAIXMP010000005">
    <property type="protein sequence ID" value="KAI9272906.1"/>
    <property type="molecule type" value="Genomic_DNA"/>
</dbReference>
<feature type="chain" id="PRO_5042086455" evidence="2">
    <location>
        <begin position="21"/>
        <end position="126"/>
    </location>
</feature>
<dbReference type="Proteomes" id="UP001209540">
    <property type="component" value="Unassembled WGS sequence"/>
</dbReference>
<feature type="signal peptide" evidence="2">
    <location>
        <begin position="1"/>
        <end position="20"/>
    </location>
</feature>
<keyword evidence="4" id="KW-1185">Reference proteome</keyword>
<sequence length="126" mass="14477">MRFGSILTFSAIVIIAVVQAKSITGNGLTGITGGSDTSLALKRDNTAGGVSSLQFKSALQIVRKNKLKFAKREHEIDENERDENERDENERDEHEHDENERDENERDENERDENERDVNERDEHEH</sequence>
<evidence type="ECO:0000256" key="2">
    <source>
        <dbReference type="SAM" id="SignalP"/>
    </source>
</evidence>